<protein>
    <submittedName>
        <fullName evidence="1">Uncharacterized protein</fullName>
    </submittedName>
</protein>
<dbReference type="STRING" id="58114.SAMN05216270_111163"/>
<organism evidence="1 2">
    <name type="scientific">Glycomyces harbinensis</name>
    <dbReference type="NCBI Taxonomy" id="58114"/>
    <lineage>
        <taxon>Bacteria</taxon>
        <taxon>Bacillati</taxon>
        <taxon>Actinomycetota</taxon>
        <taxon>Actinomycetes</taxon>
        <taxon>Glycomycetales</taxon>
        <taxon>Glycomycetaceae</taxon>
        <taxon>Glycomyces</taxon>
    </lineage>
</organism>
<evidence type="ECO:0000313" key="2">
    <source>
        <dbReference type="Proteomes" id="UP000198949"/>
    </source>
</evidence>
<evidence type="ECO:0000313" key="1">
    <source>
        <dbReference type="EMBL" id="SDE05173.1"/>
    </source>
</evidence>
<accession>A0A1G6ZS05</accession>
<gene>
    <name evidence="1" type="ORF">SAMN05216270_111163</name>
</gene>
<dbReference type="OrthoDB" id="5181884at2"/>
<reference evidence="2" key="1">
    <citation type="submission" date="2016-10" db="EMBL/GenBank/DDBJ databases">
        <authorList>
            <person name="Varghese N."/>
            <person name="Submissions S."/>
        </authorList>
    </citation>
    <scope>NUCLEOTIDE SEQUENCE [LARGE SCALE GENOMIC DNA]</scope>
    <source>
        <strain evidence="2">CGMCC 4.3516</strain>
    </source>
</reference>
<proteinExistence type="predicted"/>
<dbReference type="EMBL" id="FNAD01000011">
    <property type="protein sequence ID" value="SDE05173.1"/>
    <property type="molecule type" value="Genomic_DNA"/>
</dbReference>
<name>A0A1G6ZS05_9ACTN</name>
<sequence length="352" mass="37099">MNANRSNALLAWARPRRWSILGEAVLAAAVALIAIPAAALGNREPAPVEIVTDYLEALQDGDVERAETFVSESYLVEADRSWLTAEAMSADWQIASVELKSASETTVHAVITRGGDRVEGAFHLEGTDDDLLIVNPYMYLTNVSPMFASVEIGGVSGAVEAVDGIPIPVALYPGSYELFESDPALAGAESLSLLALPGSDNGAYSLDAIDFPAVMADPLTGDAAMETRLNEALAAWLDTCAESPDITPAGCPFGAVGFGTAAYDGRNEFETVGELDWAVAAHPKVRITRDLRLEAVEPGWMTLSGTGTALFDGNDEPLDGRCGVDIANIALVIAEDGTYNFATVLAQDNTCI</sequence>
<keyword evidence="2" id="KW-1185">Reference proteome</keyword>
<dbReference type="Proteomes" id="UP000198949">
    <property type="component" value="Unassembled WGS sequence"/>
</dbReference>
<dbReference type="RefSeq" id="WP_091038398.1">
    <property type="nucleotide sequence ID" value="NZ_FNAD01000011.1"/>
</dbReference>
<dbReference type="AlphaFoldDB" id="A0A1G6ZS05"/>